<comment type="caution">
    <text evidence="3">The sequence shown here is derived from an EMBL/GenBank/DDBJ whole genome shotgun (WGS) entry which is preliminary data.</text>
</comment>
<dbReference type="Gene3D" id="2.120.10.70">
    <property type="entry name" value="Fucose-specific lectin"/>
    <property type="match status" value="2"/>
</dbReference>
<gene>
    <name evidence="3" type="ORF">M406DRAFT_76195</name>
</gene>
<evidence type="ECO:0000256" key="1">
    <source>
        <dbReference type="ARBA" id="ARBA00009042"/>
    </source>
</evidence>
<sequence>MDSYTIRVKNQSSKARTYTVCSEEVYILESAKNMLVSPIVNPGMSCDIIINDKFYVWAKLTGTSSQKVFPEANIGTALLLRRYGRQLAVQKIGHVPEPGCFSISIDPNFLEHGVFGLGLQVSPSTAFRPLTTAEATEVETYNIQPSRVFEVAVNERYKDGDELLNSVPPTLSVTVNLDVGARFVTVVHSTNDTAEDLSIEDPIVMKELQEEMDRLSKEAEEETKRQAAAVAEQKRKTDEKTAAERAAAERARHFQNQSFVSGHSIAAITWSAWHIRVYFQDGRGGVRESRHDDGVWIGGDSGSVLFTAKMGTPLSVISWDNGQQSRDSSRALFEAVSDLLACGHVDSCLFPREVVVLTQRNYCMSSGIAATRWFRGALDNIHRNLHIRIYYQDEQSYIRELYWQVGGWSMGGFSQQALDLTPIAAFAWYDQQINIRVFWQDSCKALLESKNANGWAGPSNVANDIDEHCPLTAVELQNGQHHRIYLRDQMALVEKCNGKYGYHWFNGAFFMT</sequence>
<feature type="compositionally biased region" description="Basic and acidic residues" evidence="2">
    <location>
        <begin position="214"/>
        <end position="225"/>
    </location>
</feature>
<dbReference type="OrthoDB" id="407298at2759"/>
<dbReference type="GeneID" id="63843069"/>
<dbReference type="InterPro" id="IPR012475">
    <property type="entry name" value="Fungal_lectin"/>
</dbReference>
<dbReference type="SUPFAM" id="SSF89372">
    <property type="entry name" value="Fucose-specific lectin"/>
    <property type="match status" value="1"/>
</dbReference>
<keyword evidence="4" id="KW-1185">Reference proteome</keyword>
<evidence type="ECO:0000313" key="3">
    <source>
        <dbReference type="EMBL" id="KAF3762116.1"/>
    </source>
</evidence>
<protein>
    <recommendedName>
        <fullName evidence="5">Fucose-specific lectin</fullName>
    </recommendedName>
</protein>
<organism evidence="3 4">
    <name type="scientific">Cryphonectria parasitica (strain ATCC 38755 / EP155)</name>
    <dbReference type="NCBI Taxonomy" id="660469"/>
    <lineage>
        <taxon>Eukaryota</taxon>
        <taxon>Fungi</taxon>
        <taxon>Dikarya</taxon>
        <taxon>Ascomycota</taxon>
        <taxon>Pezizomycotina</taxon>
        <taxon>Sordariomycetes</taxon>
        <taxon>Sordariomycetidae</taxon>
        <taxon>Diaporthales</taxon>
        <taxon>Cryphonectriaceae</taxon>
        <taxon>Cryphonectria-Endothia species complex</taxon>
        <taxon>Cryphonectria</taxon>
    </lineage>
</organism>
<accession>A0A9P4XWG8</accession>
<feature type="region of interest" description="Disordered" evidence="2">
    <location>
        <begin position="214"/>
        <end position="240"/>
    </location>
</feature>
<evidence type="ECO:0008006" key="5">
    <source>
        <dbReference type="Google" id="ProtNLM"/>
    </source>
</evidence>
<dbReference type="AlphaFoldDB" id="A0A9P4XWG8"/>
<name>A0A9P4XWG8_CRYP1</name>
<dbReference type="RefSeq" id="XP_040773095.1">
    <property type="nucleotide sequence ID" value="XM_040925940.1"/>
</dbReference>
<comment type="similarity">
    <text evidence="1">Belongs to the fungal fucose-specific lectin family.</text>
</comment>
<dbReference type="EMBL" id="MU032350">
    <property type="protein sequence ID" value="KAF3762116.1"/>
    <property type="molecule type" value="Genomic_DNA"/>
</dbReference>
<dbReference type="Pfam" id="PF07938">
    <property type="entry name" value="Fungal_lectin"/>
    <property type="match status" value="1"/>
</dbReference>
<dbReference type="Proteomes" id="UP000803844">
    <property type="component" value="Unassembled WGS sequence"/>
</dbReference>
<evidence type="ECO:0000313" key="4">
    <source>
        <dbReference type="Proteomes" id="UP000803844"/>
    </source>
</evidence>
<proteinExistence type="inferred from homology"/>
<reference evidence="3" key="1">
    <citation type="journal article" date="2020" name="Phytopathology">
        <title>Genome sequence of the chestnut blight fungus Cryphonectria parasitica EP155: A fundamental resource for an archetypical invasive plant pathogen.</title>
        <authorList>
            <person name="Crouch J.A."/>
            <person name="Dawe A."/>
            <person name="Aerts A."/>
            <person name="Barry K."/>
            <person name="Churchill A.C.L."/>
            <person name="Grimwood J."/>
            <person name="Hillman B."/>
            <person name="Milgroom M.G."/>
            <person name="Pangilinan J."/>
            <person name="Smith M."/>
            <person name="Salamov A."/>
            <person name="Schmutz J."/>
            <person name="Yadav J."/>
            <person name="Grigoriev I.V."/>
            <person name="Nuss D."/>
        </authorList>
    </citation>
    <scope>NUCLEOTIDE SEQUENCE</scope>
    <source>
        <strain evidence="3">EP155</strain>
    </source>
</reference>
<evidence type="ECO:0000256" key="2">
    <source>
        <dbReference type="SAM" id="MobiDB-lite"/>
    </source>
</evidence>